<protein>
    <submittedName>
        <fullName evidence="1">Uncharacterized protein</fullName>
    </submittedName>
</protein>
<comment type="caution">
    <text evidence="1">The sequence shown here is derived from an EMBL/GenBank/DDBJ whole genome shotgun (WGS) entry which is preliminary data.</text>
</comment>
<sequence length="322" mass="37437">MHIIRNKEVHGNLNTELYDVIKNLPDHILHHSEHTLRHPSGVYSVSTKRVFDAFEGFVSLLEDFKTEYESLSKMHKELLDALMAYIDDAYHLMKSLISSTAVTKNIPFAQNWLKAVDNSTKTIVENYQSKTLPYRERLALIVNRIKHEHGRYCHVEARTIFGRVKGYYIEGITQDGTIIPHSRIHPMFKGMHTAISYNRDIKNYLADFYILSHFMAATMHELIQHHYGITLSMNLQECQDDVKIIDLCEKVSNIPDLFFPDESESELTQIILKREEGIIEFQKPATTRYMRSLRRYSNARIQNVLTADGATTKWALPYFKGE</sequence>
<keyword evidence="2" id="KW-1185">Reference proteome</keyword>
<evidence type="ECO:0000313" key="2">
    <source>
        <dbReference type="Proteomes" id="UP000317636"/>
    </source>
</evidence>
<dbReference type="Proteomes" id="UP000317636">
    <property type="component" value="Unassembled WGS sequence"/>
</dbReference>
<name>A0AC61SZK9_9BACI</name>
<organism evidence="1 2">
    <name type="scientific">Bacillus dicomae</name>
    <dbReference type="NCBI Taxonomy" id="3088378"/>
    <lineage>
        <taxon>Bacteria</taxon>
        <taxon>Bacillati</taxon>
        <taxon>Bacillota</taxon>
        <taxon>Bacilli</taxon>
        <taxon>Bacillales</taxon>
        <taxon>Bacillaceae</taxon>
        <taxon>Bacillus</taxon>
        <taxon>Bacillus cereus group</taxon>
    </lineage>
</organism>
<dbReference type="EMBL" id="VHIV01000008">
    <property type="protein sequence ID" value="TPV39565.1"/>
    <property type="molecule type" value="Genomic_DNA"/>
</dbReference>
<evidence type="ECO:0000313" key="1">
    <source>
        <dbReference type="EMBL" id="TPV39565.1"/>
    </source>
</evidence>
<proteinExistence type="predicted"/>
<reference evidence="1" key="1">
    <citation type="submission" date="2019-06" db="EMBL/GenBank/DDBJ databases">
        <title>Draft genome sequence of Bacillus sp. strain MHSD28.</title>
        <authorList>
            <person name="Makuwa S.C."/>
            <person name="Serepa-Dlamini M.H."/>
        </authorList>
    </citation>
    <scope>NUCLEOTIDE SEQUENCE</scope>
    <source>
        <strain evidence="1">MHSD28</strain>
    </source>
</reference>
<gene>
    <name evidence="1" type="ORF">FJ659_24630</name>
</gene>
<accession>A0AC61SZK9</accession>